<protein>
    <recommendedName>
        <fullName evidence="10">Starch-binding protein</fullName>
    </recommendedName>
</protein>
<dbReference type="AlphaFoldDB" id="A0A5M4B9Y6"/>
<dbReference type="GO" id="GO:0009279">
    <property type="term" value="C:cell outer membrane"/>
    <property type="evidence" value="ECO:0007669"/>
    <property type="project" value="UniProtKB-SubCell"/>
</dbReference>
<dbReference type="Proteomes" id="UP000398217">
    <property type="component" value="Unassembled WGS sequence"/>
</dbReference>
<dbReference type="Pfam" id="PF14322">
    <property type="entry name" value="SusD-like_3"/>
    <property type="match status" value="1"/>
</dbReference>
<evidence type="ECO:0000313" key="9">
    <source>
        <dbReference type="Proteomes" id="UP000398217"/>
    </source>
</evidence>
<evidence type="ECO:0000256" key="3">
    <source>
        <dbReference type="ARBA" id="ARBA00022729"/>
    </source>
</evidence>
<dbReference type="SUPFAM" id="SSF48452">
    <property type="entry name" value="TPR-like"/>
    <property type="match status" value="1"/>
</dbReference>
<dbReference type="Pfam" id="PF07980">
    <property type="entry name" value="SusD_RagB"/>
    <property type="match status" value="1"/>
</dbReference>
<sequence length="523" mass="59669">MRLLYKLAIAFVFVGSFIGCSKDFLDTKPTDTIGEKDAEGTLQGLNAILQGIHNMMYSYQFPQGFGYGQGSMNAQLDMLGDDMINTLSAYYMDVYRYTSTMNVVNDDGINYKAWDFYYTVIQHANKVIHGVEKLSNVSHNDRNTLLGEGHAFRAWAYHNLVQLFAKRYKKGDDNSQLGVIIRPVDKPEDHLPRATVAEVYALIDSDMAKSLDYLENANDKKIKNAIRYSTACGIAARIALTKSDWENAEKYAHLAITKSGASLQSGGDLLDGFRNYEATEWMWGYRQAPDQNYYYSHFFAHYSYNMSSRWLNGLRFAVNRDIYDLMGEKDARRGWWVCSDRGNKIPEDAYTGYFRGGTTNPQWEITGQSIKFKAKSATDSSGDMVLMRLAEMYYIKAEAQARQNKDAEAQTTLNTIMKTRDTDYNNAFTGTQLIDEIMRNKRIDLWMEGQRFFDMKRLGIIPNRLNSKNIQVYLTGTKKQTAISRNSGNNAVNLPNSLDSKFWQFAIPYAEIKGNPLVEQNEL</sequence>
<feature type="domain" description="SusD-like N-terminal" evidence="7">
    <location>
        <begin position="74"/>
        <end position="240"/>
    </location>
</feature>
<dbReference type="InterPro" id="IPR012944">
    <property type="entry name" value="SusD_RagB_dom"/>
</dbReference>
<keyword evidence="3" id="KW-0732">Signal</keyword>
<name>A0A5M4B9Y6_9FLAO</name>
<evidence type="ECO:0000259" key="7">
    <source>
        <dbReference type="Pfam" id="PF14322"/>
    </source>
</evidence>
<dbReference type="EMBL" id="BLBC01000008">
    <property type="protein sequence ID" value="GET46112.1"/>
    <property type="molecule type" value="Genomic_DNA"/>
</dbReference>
<evidence type="ECO:0000256" key="2">
    <source>
        <dbReference type="ARBA" id="ARBA00006275"/>
    </source>
</evidence>
<dbReference type="InterPro" id="IPR033985">
    <property type="entry name" value="SusD-like_N"/>
</dbReference>
<dbReference type="RefSeq" id="WP_155284752.1">
    <property type="nucleotide sequence ID" value="NZ_BLBC01000008.1"/>
</dbReference>
<comment type="similarity">
    <text evidence="2">Belongs to the SusD family.</text>
</comment>
<comment type="caution">
    <text evidence="8">The sequence shown here is derived from an EMBL/GenBank/DDBJ whole genome shotgun (WGS) entry which is preliminary data.</text>
</comment>
<dbReference type="Gene3D" id="1.25.40.390">
    <property type="match status" value="1"/>
</dbReference>
<dbReference type="OrthoDB" id="1100079at2"/>
<evidence type="ECO:0000256" key="4">
    <source>
        <dbReference type="ARBA" id="ARBA00023136"/>
    </source>
</evidence>
<evidence type="ECO:0000259" key="6">
    <source>
        <dbReference type="Pfam" id="PF07980"/>
    </source>
</evidence>
<proteinExistence type="inferred from homology"/>
<accession>A0A5M4B9Y6</accession>
<gene>
    <name evidence="8" type="ORF">RCZ01_14140</name>
</gene>
<feature type="domain" description="RagB/SusD" evidence="6">
    <location>
        <begin position="371"/>
        <end position="522"/>
    </location>
</feature>
<evidence type="ECO:0000256" key="1">
    <source>
        <dbReference type="ARBA" id="ARBA00004442"/>
    </source>
</evidence>
<evidence type="ECO:0008006" key="10">
    <source>
        <dbReference type="Google" id="ProtNLM"/>
    </source>
</evidence>
<keyword evidence="9" id="KW-1185">Reference proteome</keyword>
<comment type="subcellular location">
    <subcellularLocation>
        <location evidence="1">Cell outer membrane</location>
    </subcellularLocation>
</comment>
<dbReference type="PROSITE" id="PS51257">
    <property type="entry name" value="PROKAR_LIPOPROTEIN"/>
    <property type="match status" value="1"/>
</dbReference>
<keyword evidence="5" id="KW-0998">Cell outer membrane</keyword>
<dbReference type="InterPro" id="IPR011990">
    <property type="entry name" value="TPR-like_helical_dom_sf"/>
</dbReference>
<evidence type="ECO:0000313" key="8">
    <source>
        <dbReference type="EMBL" id="GET46112.1"/>
    </source>
</evidence>
<organism evidence="8 9">
    <name type="scientific">Capnocytophaga felis</name>
    <dbReference type="NCBI Taxonomy" id="2267611"/>
    <lineage>
        <taxon>Bacteria</taxon>
        <taxon>Pseudomonadati</taxon>
        <taxon>Bacteroidota</taxon>
        <taxon>Flavobacteriia</taxon>
        <taxon>Flavobacteriales</taxon>
        <taxon>Flavobacteriaceae</taxon>
        <taxon>Capnocytophaga</taxon>
    </lineage>
</organism>
<reference evidence="9" key="1">
    <citation type="journal article" date="2020" name="Int. J. Syst. Evol. Microbiol.">
        <title>Capnocytophaga felis sp. nov. isolated from the feline oral cavity.</title>
        <authorList>
            <person name="Suzuki M."/>
            <person name="Umeda K."/>
            <person name="Kimura M."/>
            <person name="Imaoka K."/>
            <person name="Morikawa S."/>
            <person name="Maeda K."/>
        </authorList>
    </citation>
    <scope>NUCLEOTIDE SEQUENCE [LARGE SCALE GENOMIC DNA]</scope>
    <source>
        <strain evidence="9">KC07070</strain>
    </source>
</reference>
<evidence type="ECO:0000256" key="5">
    <source>
        <dbReference type="ARBA" id="ARBA00023237"/>
    </source>
</evidence>
<keyword evidence="4" id="KW-0472">Membrane</keyword>